<dbReference type="EC" id="2.6.1.-" evidence="6"/>
<name>H3NHP7_9LACT</name>
<dbReference type="InterPro" id="IPR015422">
    <property type="entry name" value="PyrdxlP-dep_Trfase_small"/>
</dbReference>
<evidence type="ECO:0000256" key="5">
    <source>
        <dbReference type="ARBA" id="ARBA00022898"/>
    </source>
</evidence>
<dbReference type="RefSeq" id="WP_006308609.1">
    <property type="nucleotide sequence ID" value="NZ_JH601133.1"/>
</dbReference>
<dbReference type="GO" id="GO:0008483">
    <property type="term" value="F:transaminase activity"/>
    <property type="evidence" value="ECO:0007669"/>
    <property type="project" value="UniProtKB-KW"/>
</dbReference>
<evidence type="ECO:0000256" key="4">
    <source>
        <dbReference type="ARBA" id="ARBA00022679"/>
    </source>
</evidence>
<dbReference type="CDD" id="cd00609">
    <property type="entry name" value="AAT_like"/>
    <property type="match status" value="1"/>
</dbReference>
<dbReference type="PANTHER" id="PTHR46383">
    <property type="entry name" value="ASPARTATE AMINOTRANSFERASE"/>
    <property type="match status" value="1"/>
</dbReference>
<keyword evidence="4 6" id="KW-0808">Transferase</keyword>
<dbReference type="eggNOG" id="COG0436">
    <property type="taxonomic scope" value="Bacteria"/>
</dbReference>
<evidence type="ECO:0000256" key="2">
    <source>
        <dbReference type="ARBA" id="ARBA00007441"/>
    </source>
</evidence>
<dbReference type="InterPro" id="IPR015421">
    <property type="entry name" value="PyrdxlP-dep_Trfase_major"/>
</dbReference>
<feature type="domain" description="Aminotransferase class I/classII large" evidence="7">
    <location>
        <begin position="31"/>
        <end position="379"/>
    </location>
</feature>
<dbReference type="HOGENOM" id="CLU_017584_4_3_9"/>
<dbReference type="STRING" id="883113.HMPREF9708_00582"/>
<comment type="cofactor">
    <cofactor evidence="1 6">
        <name>pyridoxal 5'-phosphate</name>
        <dbReference type="ChEBI" id="CHEBI:597326"/>
    </cofactor>
</comment>
<organism evidence="8 9">
    <name type="scientific">Facklamia languida CCUG 37842</name>
    <dbReference type="NCBI Taxonomy" id="883113"/>
    <lineage>
        <taxon>Bacteria</taxon>
        <taxon>Bacillati</taxon>
        <taxon>Bacillota</taxon>
        <taxon>Bacilli</taxon>
        <taxon>Lactobacillales</taxon>
        <taxon>Aerococcaceae</taxon>
        <taxon>Facklamia</taxon>
    </lineage>
</organism>
<evidence type="ECO:0000259" key="7">
    <source>
        <dbReference type="Pfam" id="PF00155"/>
    </source>
</evidence>
<evidence type="ECO:0000313" key="8">
    <source>
        <dbReference type="EMBL" id="EHR37953.1"/>
    </source>
</evidence>
<evidence type="ECO:0000256" key="6">
    <source>
        <dbReference type="RuleBase" id="RU000481"/>
    </source>
</evidence>
<dbReference type="Pfam" id="PF00155">
    <property type="entry name" value="Aminotran_1_2"/>
    <property type="match status" value="1"/>
</dbReference>
<protein>
    <recommendedName>
        <fullName evidence="6">Aminotransferase</fullName>
        <ecNumber evidence="6">2.6.1.-</ecNumber>
    </recommendedName>
</protein>
<comment type="similarity">
    <text evidence="2 6">Belongs to the class-I pyridoxal-phosphate-dependent aminotransferase family.</text>
</comment>
<keyword evidence="5" id="KW-0663">Pyridoxal phosphate</keyword>
<dbReference type="Proteomes" id="UP000006190">
    <property type="component" value="Unassembled WGS sequence"/>
</dbReference>
<dbReference type="SUPFAM" id="SSF53383">
    <property type="entry name" value="PLP-dependent transferases"/>
    <property type="match status" value="1"/>
</dbReference>
<dbReference type="EMBL" id="AGEG01000003">
    <property type="protein sequence ID" value="EHR37953.1"/>
    <property type="molecule type" value="Genomic_DNA"/>
</dbReference>
<comment type="caution">
    <text evidence="8">The sequence shown here is derived from an EMBL/GenBank/DDBJ whole genome shotgun (WGS) entry which is preliminary data.</text>
</comment>
<accession>H3NHP7</accession>
<dbReference type="GO" id="GO:0030170">
    <property type="term" value="F:pyridoxal phosphate binding"/>
    <property type="evidence" value="ECO:0007669"/>
    <property type="project" value="InterPro"/>
</dbReference>
<dbReference type="OrthoDB" id="9802328at2"/>
<dbReference type="InterPro" id="IPR050596">
    <property type="entry name" value="AspAT/PAT-like"/>
</dbReference>
<dbReference type="InterPro" id="IPR004839">
    <property type="entry name" value="Aminotransferase_I/II_large"/>
</dbReference>
<keyword evidence="3 6" id="KW-0032">Aminotransferase</keyword>
<keyword evidence="9" id="KW-1185">Reference proteome</keyword>
<dbReference type="Gene3D" id="3.90.1150.10">
    <property type="entry name" value="Aspartate Aminotransferase, domain 1"/>
    <property type="match status" value="1"/>
</dbReference>
<dbReference type="PATRIC" id="fig|883113.3.peg.585"/>
<reference evidence="8 9" key="1">
    <citation type="submission" date="2012-01" db="EMBL/GenBank/DDBJ databases">
        <title>The Genome Sequence of Facklamia languida CCUG 37842.</title>
        <authorList>
            <consortium name="The Broad Institute Genome Sequencing Platform"/>
            <person name="Earl A."/>
            <person name="Ward D."/>
            <person name="Feldgarden M."/>
            <person name="Gevers D."/>
            <person name="Huys G."/>
            <person name="Young S.K."/>
            <person name="Zeng Q."/>
            <person name="Gargeya S."/>
            <person name="Fitzgerald M."/>
            <person name="Haas B."/>
            <person name="Abouelleil A."/>
            <person name="Alvarado L."/>
            <person name="Arachchi H.M."/>
            <person name="Berlin A."/>
            <person name="Chapman S.B."/>
            <person name="Gearin G."/>
            <person name="Goldberg J."/>
            <person name="Griggs A."/>
            <person name="Gujja S."/>
            <person name="Hansen M."/>
            <person name="Heiman D."/>
            <person name="Howarth C."/>
            <person name="Larimer J."/>
            <person name="Lui A."/>
            <person name="MacDonald P.J.P."/>
            <person name="McCowen C."/>
            <person name="Montmayeur A."/>
            <person name="Murphy C."/>
            <person name="Neiman D."/>
            <person name="Pearson M."/>
            <person name="Priest M."/>
            <person name="Roberts A."/>
            <person name="Saif S."/>
            <person name="Shea T."/>
            <person name="Sisk P."/>
            <person name="Stolte C."/>
            <person name="Sykes S."/>
            <person name="Wortman J."/>
            <person name="Nusbaum C."/>
            <person name="Birren B."/>
        </authorList>
    </citation>
    <scope>NUCLEOTIDE SEQUENCE [LARGE SCALE GENOMIC DNA]</scope>
    <source>
        <strain evidence="8 9">CCUG 37842</strain>
    </source>
</reference>
<dbReference type="PROSITE" id="PS00105">
    <property type="entry name" value="AA_TRANSFER_CLASS_1"/>
    <property type="match status" value="1"/>
</dbReference>
<sequence length="388" mass="43193">MSEWTLNQSLKNLQPSAIRAFNDQIAGIEGLIPLTLGEPDFDTPDFIKQAAIQAINQAHNGYTHSKGMLPLRQAIHSYLARKYQVTYDPNEEIIVTAGATEALFASLMGLLNPGDEVLVPAPHYAVYRTQVGLCGGKMVPIDVSEEDFIFRPDRLAEAIEAHPKARLLLFNHPNNPTGRSYQAEQLSQLAQVIKRHSLMVLSDEIYSELTYDFPHTSLAHYLPDQTILINGASKSHAMTGWRMGFICGPREIISEIFKVHQATVNTPTTQAQYAALAAYQQGDEAIIKMRQAYQVRRDFLLDAFTDLGYDLTPPQGAFYLFVQVPTWFDGDETAFCLALANQAKVGVIPGSAFGQAGRGYFRLSYAASLDQLQEAMQRIAHFTMQYRG</sequence>
<dbReference type="AlphaFoldDB" id="H3NHP7"/>
<dbReference type="InterPro" id="IPR004838">
    <property type="entry name" value="NHTrfase_class1_PyrdxlP-BS"/>
</dbReference>
<gene>
    <name evidence="8" type="ORF">HMPREF9708_00582</name>
</gene>
<evidence type="ECO:0000256" key="3">
    <source>
        <dbReference type="ARBA" id="ARBA00022576"/>
    </source>
</evidence>
<dbReference type="FunFam" id="3.40.640.10:FF:000033">
    <property type="entry name" value="Aspartate aminotransferase"/>
    <property type="match status" value="1"/>
</dbReference>
<dbReference type="Gene3D" id="3.40.640.10">
    <property type="entry name" value="Type I PLP-dependent aspartate aminotransferase-like (Major domain)"/>
    <property type="match status" value="1"/>
</dbReference>
<evidence type="ECO:0000256" key="1">
    <source>
        <dbReference type="ARBA" id="ARBA00001933"/>
    </source>
</evidence>
<dbReference type="PANTHER" id="PTHR46383:SF4">
    <property type="entry name" value="AMINOTRANSFERASE"/>
    <property type="match status" value="1"/>
</dbReference>
<dbReference type="GO" id="GO:0006520">
    <property type="term" value="P:amino acid metabolic process"/>
    <property type="evidence" value="ECO:0007669"/>
    <property type="project" value="InterPro"/>
</dbReference>
<evidence type="ECO:0000313" key="9">
    <source>
        <dbReference type="Proteomes" id="UP000006190"/>
    </source>
</evidence>
<proteinExistence type="inferred from homology"/>
<dbReference type="InterPro" id="IPR015424">
    <property type="entry name" value="PyrdxlP-dep_Trfase"/>
</dbReference>